<dbReference type="GO" id="GO:0009451">
    <property type="term" value="P:RNA modification"/>
    <property type="evidence" value="ECO:0007669"/>
    <property type="project" value="InterPro"/>
</dbReference>
<dbReference type="InterPro" id="IPR046960">
    <property type="entry name" value="PPR_At4g14850-like_plant"/>
</dbReference>
<feature type="repeat" description="PPR" evidence="2">
    <location>
        <begin position="310"/>
        <end position="344"/>
    </location>
</feature>
<keyword evidence="1" id="KW-0677">Repeat</keyword>
<organism evidence="3 4">
    <name type="scientific">Clitoria ternatea</name>
    <name type="common">Butterfly pea</name>
    <dbReference type="NCBI Taxonomy" id="43366"/>
    <lineage>
        <taxon>Eukaryota</taxon>
        <taxon>Viridiplantae</taxon>
        <taxon>Streptophyta</taxon>
        <taxon>Embryophyta</taxon>
        <taxon>Tracheophyta</taxon>
        <taxon>Spermatophyta</taxon>
        <taxon>Magnoliopsida</taxon>
        <taxon>eudicotyledons</taxon>
        <taxon>Gunneridae</taxon>
        <taxon>Pentapetalae</taxon>
        <taxon>rosids</taxon>
        <taxon>fabids</taxon>
        <taxon>Fabales</taxon>
        <taxon>Fabaceae</taxon>
        <taxon>Papilionoideae</taxon>
        <taxon>50 kb inversion clade</taxon>
        <taxon>NPAAA clade</taxon>
        <taxon>indigoferoid/millettioid clade</taxon>
        <taxon>Phaseoleae</taxon>
        <taxon>Clitoria</taxon>
    </lineage>
</organism>
<accession>A0AAN9PNH6</accession>
<dbReference type="Pfam" id="PF13041">
    <property type="entry name" value="PPR_2"/>
    <property type="match status" value="2"/>
</dbReference>
<dbReference type="Proteomes" id="UP001359559">
    <property type="component" value="Unassembled WGS sequence"/>
</dbReference>
<dbReference type="FunFam" id="1.25.40.10:FF:000378">
    <property type="entry name" value="Pentatricopeptide repeat-containing protein mitochondrial"/>
    <property type="match status" value="1"/>
</dbReference>
<evidence type="ECO:0000313" key="4">
    <source>
        <dbReference type="Proteomes" id="UP001359559"/>
    </source>
</evidence>
<dbReference type="PANTHER" id="PTHR47926:SF438">
    <property type="entry name" value="PENTATRICOPEPTIDE REPEAT-CONTAINING PROTEIN"/>
    <property type="match status" value="1"/>
</dbReference>
<dbReference type="Gene3D" id="1.25.40.10">
    <property type="entry name" value="Tetratricopeptide repeat domain"/>
    <property type="match status" value="2"/>
</dbReference>
<dbReference type="PROSITE" id="PS51375">
    <property type="entry name" value="PPR"/>
    <property type="match status" value="3"/>
</dbReference>
<dbReference type="EMBL" id="JAYKXN010000003">
    <property type="protein sequence ID" value="KAK7303932.1"/>
    <property type="molecule type" value="Genomic_DNA"/>
</dbReference>
<feature type="repeat" description="PPR" evidence="2">
    <location>
        <begin position="174"/>
        <end position="208"/>
    </location>
</feature>
<dbReference type="Pfam" id="PF01535">
    <property type="entry name" value="PPR"/>
    <property type="match status" value="1"/>
</dbReference>
<evidence type="ECO:0008006" key="5">
    <source>
        <dbReference type="Google" id="ProtNLM"/>
    </source>
</evidence>
<keyword evidence="4" id="KW-1185">Reference proteome</keyword>
<evidence type="ECO:0000256" key="2">
    <source>
        <dbReference type="PROSITE-ProRule" id="PRU00708"/>
    </source>
</evidence>
<gene>
    <name evidence="3" type="ORF">RJT34_14856</name>
</gene>
<dbReference type="FunFam" id="1.25.40.10:FF:001139">
    <property type="entry name" value="Uncharacterized protein"/>
    <property type="match status" value="1"/>
</dbReference>
<dbReference type="PANTHER" id="PTHR47926">
    <property type="entry name" value="PENTATRICOPEPTIDE REPEAT-CONTAINING PROTEIN"/>
    <property type="match status" value="1"/>
</dbReference>
<dbReference type="InterPro" id="IPR046848">
    <property type="entry name" value="E_motif"/>
</dbReference>
<evidence type="ECO:0000313" key="3">
    <source>
        <dbReference type="EMBL" id="KAK7303932.1"/>
    </source>
</evidence>
<name>A0AAN9PNH6_CLITE</name>
<sequence length="500" mass="55611">MTAIFPPRIQAMNAFLTFLLKNVIYRSFSSHILAPRRSNAKLDNALRVLNLVSNKKIGIDIESRRSHLMLVEDMLENNANHPVGNNSATTEMSIPSSILQMEQGLGIDVCFLSHAVSSCGSKRDLWGGIQYHCLAIITGFIPNVYVGSSLISLYSRCALLGDAYRVFEEMPVRNVVSWTTIIVGFAQEWHIDMCFQLFHQMKGLVLKPNYFTYTSLLSACMGNGALGHGRGVHCEIIQIGFHSYLHINNALIAMYSKCGEIDDALYIFENMVGMDVVTWNTMITGYAQHGLAQEAINLFDMMIKQGVNPDAITYLGVLSSCRHGGLVKEGQACFNSMVEHGVQPELDHYSCIVDLLGRAGFLLEACDFIQNMPVSPNAVIWGSLLSSSRLHGNVWVGIQAAESRLLLEPECSATLQQLANLYASVGWWNQVARVRTLMKHKDLKPNCGCSWIEVKSKVYRFEAQDKSNSRMSDILLMIDSLIGHMSSLSLHSQMLEEGNT</sequence>
<reference evidence="3 4" key="1">
    <citation type="submission" date="2024-01" db="EMBL/GenBank/DDBJ databases">
        <title>The genomes of 5 underutilized Papilionoideae crops provide insights into root nodulation and disease resistance.</title>
        <authorList>
            <person name="Yuan L."/>
        </authorList>
    </citation>
    <scope>NUCLEOTIDE SEQUENCE [LARGE SCALE GENOMIC DNA]</scope>
    <source>
        <strain evidence="3">LY-2023</strain>
        <tissue evidence="3">Leaf</tissue>
    </source>
</reference>
<dbReference type="AlphaFoldDB" id="A0AAN9PNH6"/>
<dbReference type="GO" id="GO:0003723">
    <property type="term" value="F:RNA binding"/>
    <property type="evidence" value="ECO:0007669"/>
    <property type="project" value="InterPro"/>
</dbReference>
<proteinExistence type="predicted"/>
<evidence type="ECO:0000256" key="1">
    <source>
        <dbReference type="ARBA" id="ARBA00022737"/>
    </source>
</evidence>
<comment type="caution">
    <text evidence="3">The sequence shown here is derived from an EMBL/GenBank/DDBJ whole genome shotgun (WGS) entry which is preliminary data.</text>
</comment>
<dbReference type="NCBIfam" id="TIGR00756">
    <property type="entry name" value="PPR"/>
    <property type="match status" value="2"/>
</dbReference>
<dbReference type="InterPro" id="IPR002885">
    <property type="entry name" value="PPR_rpt"/>
</dbReference>
<feature type="repeat" description="PPR" evidence="2">
    <location>
        <begin position="275"/>
        <end position="309"/>
    </location>
</feature>
<dbReference type="InterPro" id="IPR011990">
    <property type="entry name" value="TPR-like_helical_dom_sf"/>
</dbReference>
<dbReference type="Pfam" id="PF20431">
    <property type="entry name" value="E_motif"/>
    <property type="match status" value="1"/>
</dbReference>
<protein>
    <recommendedName>
        <fullName evidence="5">Pentatricopeptide repeat-containing protein</fullName>
    </recommendedName>
</protein>